<proteinExistence type="inferred from homology"/>
<gene>
    <name evidence="2" type="ORF">DGAL_LOCUS9631</name>
</gene>
<dbReference type="InterPro" id="IPR015034">
    <property type="entry name" value="Bles03"/>
</dbReference>
<dbReference type="Gene3D" id="3.30.760.10">
    <property type="entry name" value="RNA Cap, Translation Initiation Factor Eif4e"/>
    <property type="match status" value="2"/>
</dbReference>
<dbReference type="Pfam" id="PF08939">
    <property type="entry name" value="Bles03"/>
    <property type="match status" value="2"/>
</dbReference>
<sequence>MDLKVEDLNLQQQVSPSPIKKLHDPDCQKQPSSCSCVAWFVARSPVQVKSVRCGKWIIRPEKQNVDEIWKKITRLLSKNQLGNEARVSTKIRGDMHIICLYTNDFEDVQDVFRVLVTLQRKELEDDFFTYVTEETRVTMYGSPPLCDGPETEFTEFIYMYKYNIGPESETGLVAELKKFSKRNSKDIITFYNPPKILPTYSSESRPCKYDELDDIESDLHKPDCNKQPSTCDCENVSWIWAYQLIRVESIHSGKWLLFPDKKNVDEVWEKVKILLAANRLGNGAKVSKGEPANEHVICIYSNDFENVQDVFRVLVTIRRNRLQDTFINYKTDEATLEGVYKTDEAAQRAGFDSTKKLEPGKRVSMYFSPPSPIDLTGATELIQLFLNNIGPENSRGLVAELKKEAHDIEAKIIFYDPPKILAPSYRSQGFVPKPYFKKPY</sequence>
<organism evidence="2 3">
    <name type="scientific">Daphnia galeata</name>
    <dbReference type="NCBI Taxonomy" id="27404"/>
    <lineage>
        <taxon>Eukaryota</taxon>
        <taxon>Metazoa</taxon>
        <taxon>Ecdysozoa</taxon>
        <taxon>Arthropoda</taxon>
        <taxon>Crustacea</taxon>
        <taxon>Branchiopoda</taxon>
        <taxon>Diplostraca</taxon>
        <taxon>Cladocera</taxon>
        <taxon>Anomopoda</taxon>
        <taxon>Daphniidae</taxon>
        <taxon>Daphnia</taxon>
    </lineage>
</organism>
<dbReference type="EMBL" id="CAKKLH010000223">
    <property type="protein sequence ID" value="CAH0106476.1"/>
    <property type="molecule type" value="Genomic_DNA"/>
</dbReference>
<evidence type="ECO:0000313" key="3">
    <source>
        <dbReference type="Proteomes" id="UP000789390"/>
    </source>
</evidence>
<dbReference type="PANTHER" id="PTHR31977">
    <property type="entry name" value="UPF0696 PROTEIN C11ORF68"/>
    <property type="match status" value="1"/>
</dbReference>
<keyword evidence="3" id="KW-1185">Reference proteome</keyword>
<dbReference type="PANTHER" id="PTHR31977:SF1">
    <property type="entry name" value="UPF0696 PROTEIN C11ORF68"/>
    <property type="match status" value="1"/>
</dbReference>
<name>A0A8J2W5U0_9CRUS</name>
<evidence type="ECO:0000256" key="1">
    <source>
        <dbReference type="ARBA" id="ARBA00010568"/>
    </source>
</evidence>
<dbReference type="Proteomes" id="UP000789390">
    <property type="component" value="Unassembled WGS sequence"/>
</dbReference>
<reference evidence="2" key="1">
    <citation type="submission" date="2021-11" db="EMBL/GenBank/DDBJ databases">
        <authorList>
            <person name="Schell T."/>
        </authorList>
    </citation>
    <scope>NUCLEOTIDE SEQUENCE</scope>
    <source>
        <strain evidence="2">M5</strain>
    </source>
</reference>
<comment type="caution">
    <text evidence="2">The sequence shown here is derived from an EMBL/GenBank/DDBJ whole genome shotgun (WGS) entry which is preliminary data.</text>
</comment>
<protein>
    <submittedName>
        <fullName evidence="2">Uncharacterized protein</fullName>
    </submittedName>
</protein>
<evidence type="ECO:0000313" key="2">
    <source>
        <dbReference type="EMBL" id="CAH0106476.1"/>
    </source>
</evidence>
<dbReference type="SUPFAM" id="SSF55418">
    <property type="entry name" value="eIF4e-like"/>
    <property type="match status" value="2"/>
</dbReference>
<comment type="similarity">
    <text evidence="1">Belongs to the UPF0696 family.</text>
</comment>
<dbReference type="AlphaFoldDB" id="A0A8J2W5U0"/>
<dbReference type="OrthoDB" id="6409833at2759"/>
<dbReference type="InterPro" id="IPR023398">
    <property type="entry name" value="TIF_eIF4e-like"/>
</dbReference>
<accession>A0A8J2W5U0</accession>